<evidence type="ECO:0000313" key="2">
    <source>
        <dbReference type="WBParaSite" id="maker-uti_cns_0002390-snap-gene-0.12-mRNA-1"/>
    </source>
</evidence>
<evidence type="ECO:0000313" key="1">
    <source>
        <dbReference type="Proteomes" id="UP000095280"/>
    </source>
</evidence>
<protein>
    <submittedName>
        <fullName evidence="2 3">Cytokine receptor-like factor 3</fullName>
    </submittedName>
</protein>
<evidence type="ECO:0000313" key="3">
    <source>
        <dbReference type="WBParaSite" id="maker-uti_cns_0004740-snap-gene-0.6-mRNA-1"/>
    </source>
</evidence>
<proteinExistence type="predicted"/>
<dbReference type="WBParaSite" id="maker-uti_cns_0004740-snap-gene-0.6-mRNA-1">
    <property type="protein sequence ID" value="maker-uti_cns_0004740-snap-gene-0.6-mRNA-1"/>
    <property type="gene ID" value="maker-uti_cns_0004740-snap-gene-0.6"/>
</dbReference>
<reference evidence="2 3" key="1">
    <citation type="submission" date="2016-11" db="UniProtKB">
        <authorList>
            <consortium name="WormBaseParasite"/>
        </authorList>
    </citation>
    <scope>IDENTIFICATION</scope>
</reference>
<organism evidence="1 3">
    <name type="scientific">Macrostomum lignano</name>
    <dbReference type="NCBI Taxonomy" id="282301"/>
    <lineage>
        <taxon>Eukaryota</taxon>
        <taxon>Metazoa</taxon>
        <taxon>Spiralia</taxon>
        <taxon>Lophotrochozoa</taxon>
        <taxon>Platyhelminthes</taxon>
        <taxon>Rhabditophora</taxon>
        <taxon>Macrostomorpha</taxon>
        <taxon>Macrostomida</taxon>
        <taxon>Macrostomidae</taxon>
        <taxon>Macrostomum</taxon>
    </lineage>
</organism>
<dbReference type="WBParaSite" id="maker-uti_cns_0002390-snap-gene-0.12-mRNA-1">
    <property type="protein sequence ID" value="maker-uti_cns_0002390-snap-gene-0.12-mRNA-1"/>
    <property type="gene ID" value="maker-uti_cns_0002390-snap-gene-0.12"/>
</dbReference>
<dbReference type="AlphaFoldDB" id="A0A1I8H745"/>
<accession>A0A1I8H745</accession>
<sequence>MAANPGRPQVQQARQALVNAATEARQRLAAAEALEAAGQRLLLRVRDSLELLGATVARAKQTEMSATLSDFRDEVKAELAELGLQIEQLDSLLQLGGEAEQQHLEADTLVAESLGRRLVESPQLRLGPDSNAGQLLLDALMELGRALNKIQLVRIETACLQAENGMAHRCQELGSCTSTLHENNQPQQPEQQTSPPQQ</sequence>
<name>A0A1I8H745_9PLAT</name>
<dbReference type="Proteomes" id="UP000095280">
    <property type="component" value="Unplaced"/>
</dbReference>
<keyword evidence="1" id="KW-1185">Reference proteome</keyword>